<organism evidence="3 4">
    <name type="scientific">Pyricularia oryzae</name>
    <name type="common">Rice blast fungus</name>
    <name type="synonym">Magnaporthe oryzae</name>
    <dbReference type="NCBI Taxonomy" id="318829"/>
    <lineage>
        <taxon>Eukaryota</taxon>
        <taxon>Fungi</taxon>
        <taxon>Dikarya</taxon>
        <taxon>Ascomycota</taxon>
        <taxon>Pezizomycotina</taxon>
        <taxon>Sordariomycetes</taxon>
        <taxon>Sordariomycetidae</taxon>
        <taxon>Magnaporthales</taxon>
        <taxon>Pyriculariaceae</taxon>
        <taxon>Pyricularia</taxon>
    </lineage>
</organism>
<gene>
    <name evidence="3" type="ORF">PoMZ_00279</name>
</gene>
<dbReference type="EMBL" id="CP034205">
    <property type="protein sequence ID" value="QBZ55382.1"/>
    <property type="molecule type" value="Genomic_DNA"/>
</dbReference>
<feature type="chain" id="PRO_5020914326" evidence="2">
    <location>
        <begin position="20"/>
        <end position="246"/>
    </location>
</feature>
<protein>
    <submittedName>
        <fullName evidence="3">Uncharacterized protein</fullName>
    </submittedName>
</protein>
<reference evidence="3 4" key="1">
    <citation type="journal article" date="2019" name="Mol. Biol. Evol.">
        <title>Blast fungal genomes show frequent chromosomal changes, gene gains and losses, and effector gene turnover.</title>
        <authorList>
            <person name="Gomez Luciano L.B."/>
            <person name="Jason Tsai I."/>
            <person name="Chuma I."/>
            <person name="Tosa Y."/>
            <person name="Chen Y.H."/>
            <person name="Li J.Y."/>
            <person name="Li M.Y."/>
            <person name="Jade Lu M.Y."/>
            <person name="Nakayashiki H."/>
            <person name="Li W.H."/>
        </authorList>
    </citation>
    <scope>NUCLEOTIDE SEQUENCE [LARGE SCALE GENOMIC DNA]</scope>
    <source>
        <strain evidence="3">MZ5-1-6</strain>
    </source>
</reference>
<feature type="region of interest" description="Disordered" evidence="1">
    <location>
        <begin position="211"/>
        <end position="246"/>
    </location>
</feature>
<evidence type="ECO:0000313" key="4">
    <source>
        <dbReference type="Proteomes" id="UP000294847"/>
    </source>
</evidence>
<dbReference type="AlphaFoldDB" id="A0A4P7N1T4"/>
<name>A0A4P7N1T4_PYROR</name>
<evidence type="ECO:0000313" key="3">
    <source>
        <dbReference type="EMBL" id="QBZ55382.1"/>
    </source>
</evidence>
<evidence type="ECO:0000256" key="2">
    <source>
        <dbReference type="SAM" id="SignalP"/>
    </source>
</evidence>
<feature type="signal peptide" evidence="2">
    <location>
        <begin position="1"/>
        <end position="19"/>
    </location>
</feature>
<sequence length="246" mass="27124">MKYSKVSFTLALIALGVTAAPTDLHKLVARGEVEVCYDPRDPRVPPLQNDPNVEKWIDDKTGHHCFALMRGVQPDHPCKACQGHQADLYLDHIHCLAAGHVHANKGDLCEATRQARLDRYKTALKGFRVPYGTDISKLKTGGKGVTFNVNDPSHKLLSGDRSLTQVVKDGNVEFVRPHGEKYRGQGEDLYATIQRQRYALKAAKILKAARAAKAARTPDASDAGKLEPPAKLATQQRRLDESRSAE</sequence>
<evidence type="ECO:0000256" key="1">
    <source>
        <dbReference type="SAM" id="MobiDB-lite"/>
    </source>
</evidence>
<dbReference type="Proteomes" id="UP000294847">
    <property type="component" value="Chromosome 2"/>
</dbReference>
<accession>A0A4P7N1T4</accession>
<feature type="compositionally biased region" description="Basic and acidic residues" evidence="1">
    <location>
        <begin position="237"/>
        <end position="246"/>
    </location>
</feature>
<keyword evidence="2" id="KW-0732">Signal</keyword>
<proteinExistence type="predicted"/>